<keyword evidence="6" id="KW-0732">Signal</keyword>
<accession>A0ABU1VTM4</accession>
<evidence type="ECO:0000256" key="1">
    <source>
        <dbReference type="ARBA" id="ARBA00011073"/>
    </source>
</evidence>
<proteinExistence type="inferred from homology"/>
<keyword evidence="4 5" id="KW-0720">Serine protease</keyword>
<dbReference type="InterPro" id="IPR050131">
    <property type="entry name" value="Peptidase_S8_subtilisin-like"/>
</dbReference>
<dbReference type="InterPro" id="IPR015500">
    <property type="entry name" value="Peptidase_S8_subtilisin-rel"/>
</dbReference>
<name>A0ABU1VTM4_9GAMM</name>
<dbReference type="InterPro" id="IPR000209">
    <property type="entry name" value="Peptidase_S8/S53_dom"/>
</dbReference>
<evidence type="ECO:0000256" key="5">
    <source>
        <dbReference type="PROSITE-ProRule" id="PRU01240"/>
    </source>
</evidence>
<dbReference type="GO" id="GO:0006508">
    <property type="term" value="P:proteolysis"/>
    <property type="evidence" value="ECO:0007669"/>
    <property type="project" value="UniProtKB-KW"/>
</dbReference>
<dbReference type="PANTHER" id="PTHR43806">
    <property type="entry name" value="PEPTIDASE S8"/>
    <property type="match status" value="1"/>
</dbReference>
<comment type="caution">
    <text evidence="8">The sequence shown here is derived from an EMBL/GenBank/DDBJ whole genome shotgun (WGS) entry which is preliminary data.</text>
</comment>
<dbReference type="InterPro" id="IPR036852">
    <property type="entry name" value="Peptidase_S8/S53_dom_sf"/>
</dbReference>
<dbReference type="InterPro" id="IPR022398">
    <property type="entry name" value="Peptidase_S8_His-AS"/>
</dbReference>
<gene>
    <name evidence="8" type="ORF">J2X04_003066</name>
</gene>
<keyword evidence="9" id="KW-1185">Reference proteome</keyword>
<evidence type="ECO:0000256" key="4">
    <source>
        <dbReference type="ARBA" id="ARBA00022825"/>
    </source>
</evidence>
<sequence length="429" mass="44727">MRALLPLLLMACLSMAGSAMAQAQPDPGRAAIDTGAKDEAALDRQLLVMLRAPPPHFRPDNAYGNGYQSAPGHAARKRIVTTLAREHGLQLSDEWPMPALGLDCFVLEAPNADERARVIPRLAADPRVESVEPMQRFRMLGAGDPLAMAQPAVARWHLHELHALATGHGITIAAVDSGVDTVHPDLRGRVALARNFVDGSAYRAESHGTEVAGIIAARTDDSIGIEGVAPDARLLALRACWQQTAADTALCSSFTLAKALQFAVNAKTQVLNLSLTGPPDRLLARLLDVALAQGVVIVGAVDAKAVDGGFPAIHPGVLAIAAANEGARVPGVLLAPGQGIPAPVPGGHWRLVSGTSYAAAQVSGLVALLRELSPGLAPAQLRHALTTDAVGLAPRRPQSIDACAAVAHVSQRCVCDCAAAQTARSMPRR</sequence>
<dbReference type="EMBL" id="JAVDVW010000002">
    <property type="protein sequence ID" value="MDR7100685.1"/>
    <property type="molecule type" value="Genomic_DNA"/>
</dbReference>
<dbReference type="PROSITE" id="PS51892">
    <property type="entry name" value="SUBTILASE"/>
    <property type="match status" value="1"/>
</dbReference>
<protein>
    <submittedName>
        <fullName evidence="8">Subtilisin family serine protease</fullName>
    </submittedName>
</protein>
<feature type="domain" description="Peptidase S8/S53" evidence="7">
    <location>
        <begin position="167"/>
        <end position="389"/>
    </location>
</feature>
<feature type="active site" description="Charge relay system" evidence="5">
    <location>
        <position position="207"/>
    </location>
</feature>
<evidence type="ECO:0000256" key="3">
    <source>
        <dbReference type="ARBA" id="ARBA00022801"/>
    </source>
</evidence>
<dbReference type="PROSITE" id="PS00137">
    <property type="entry name" value="SUBTILASE_HIS"/>
    <property type="match status" value="1"/>
</dbReference>
<evidence type="ECO:0000256" key="6">
    <source>
        <dbReference type="SAM" id="SignalP"/>
    </source>
</evidence>
<keyword evidence="2 5" id="KW-0645">Protease</keyword>
<evidence type="ECO:0000259" key="7">
    <source>
        <dbReference type="Pfam" id="PF00082"/>
    </source>
</evidence>
<dbReference type="SUPFAM" id="SSF52743">
    <property type="entry name" value="Subtilisin-like"/>
    <property type="match status" value="1"/>
</dbReference>
<dbReference type="PRINTS" id="PR00723">
    <property type="entry name" value="SUBTILISIN"/>
</dbReference>
<feature type="active site" description="Charge relay system" evidence="5">
    <location>
        <position position="356"/>
    </location>
</feature>
<feature type="active site" description="Charge relay system" evidence="5">
    <location>
        <position position="176"/>
    </location>
</feature>
<evidence type="ECO:0000313" key="8">
    <source>
        <dbReference type="EMBL" id="MDR7100685.1"/>
    </source>
</evidence>
<dbReference type="GO" id="GO:0008233">
    <property type="term" value="F:peptidase activity"/>
    <property type="evidence" value="ECO:0007669"/>
    <property type="project" value="UniProtKB-KW"/>
</dbReference>
<feature type="signal peptide" evidence="6">
    <location>
        <begin position="1"/>
        <end position="21"/>
    </location>
</feature>
<dbReference type="Proteomes" id="UP001267878">
    <property type="component" value="Unassembled WGS sequence"/>
</dbReference>
<dbReference type="PANTHER" id="PTHR43806:SF11">
    <property type="entry name" value="CEREVISIN-RELATED"/>
    <property type="match status" value="1"/>
</dbReference>
<feature type="chain" id="PRO_5045331374" evidence="6">
    <location>
        <begin position="22"/>
        <end position="429"/>
    </location>
</feature>
<evidence type="ECO:0000313" key="9">
    <source>
        <dbReference type="Proteomes" id="UP001267878"/>
    </source>
</evidence>
<keyword evidence="3 5" id="KW-0378">Hydrolase</keyword>
<organism evidence="8 9">
    <name type="scientific">Agrilutibacter niabensis</name>
    <dbReference type="NCBI Taxonomy" id="380628"/>
    <lineage>
        <taxon>Bacteria</taxon>
        <taxon>Pseudomonadati</taxon>
        <taxon>Pseudomonadota</taxon>
        <taxon>Gammaproteobacteria</taxon>
        <taxon>Lysobacterales</taxon>
        <taxon>Lysobacteraceae</taxon>
        <taxon>Agrilutibacter</taxon>
    </lineage>
</organism>
<comment type="similarity">
    <text evidence="1 5">Belongs to the peptidase S8 family.</text>
</comment>
<dbReference type="RefSeq" id="WP_310055754.1">
    <property type="nucleotide sequence ID" value="NZ_JAVDVW010000002.1"/>
</dbReference>
<evidence type="ECO:0000256" key="2">
    <source>
        <dbReference type="ARBA" id="ARBA00022670"/>
    </source>
</evidence>
<dbReference type="Pfam" id="PF00082">
    <property type="entry name" value="Peptidase_S8"/>
    <property type="match status" value="1"/>
</dbReference>
<reference evidence="8 9" key="1">
    <citation type="submission" date="2023-07" db="EMBL/GenBank/DDBJ databases">
        <title>Sorghum-associated microbial communities from plants grown in Nebraska, USA.</title>
        <authorList>
            <person name="Schachtman D."/>
        </authorList>
    </citation>
    <scope>NUCLEOTIDE SEQUENCE [LARGE SCALE GENOMIC DNA]</scope>
    <source>
        <strain evidence="8 9">BE187</strain>
    </source>
</reference>
<dbReference type="Gene3D" id="3.40.50.200">
    <property type="entry name" value="Peptidase S8/S53 domain"/>
    <property type="match status" value="1"/>
</dbReference>